<feature type="transmembrane region" description="Helical" evidence="11">
    <location>
        <begin position="619"/>
        <end position="646"/>
    </location>
</feature>
<feature type="transmembrane region" description="Helical" evidence="11">
    <location>
        <begin position="261"/>
        <end position="281"/>
    </location>
</feature>
<dbReference type="InterPro" id="IPR036640">
    <property type="entry name" value="ABC1_TM_sf"/>
</dbReference>
<accession>A0A0D6EL47</accession>
<dbReference type="Gene3D" id="3.40.50.300">
    <property type="entry name" value="P-loop containing nucleotide triphosphate hydrolases"/>
    <property type="match status" value="2"/>
</dbReference>
<evidence type="ECO:0000259" key="12">
    <source>
        <dbReference type="PROSITE" id="PS50893"/>
    </source>
</evidence>
<evidence type="ECO:0000313" key="15">
    <source>
        <dbReference type="Proteomes" id="UP000243876"/>
    </source>
</evidence>
<keyword evidence="4" id="KW-0677">Repeat</keyword>
<dbReference type="OrthoDB" id="6500128at2759"/>
<dbReference type="PROSITE" id="PS50929">
    <property type="entry name" value="ABC_TM1F"/>
    <property type="match status" value="2"/>
</dbReference>
<dbReference type="Proteomes" id="UP000243876">
    <property type="component" value="Unassembled WGS sequence"/>
</dbReference>
<dbReference type="PROSITE" id="PS50893">
    <property type="entry name" value="ABC_TRANSPORTER_2"/>
    <property type="match status" value="2"/>
</dbReference>
<dbReference type="InterPro" id="IPR027417">
    <property type="entry name" value="P-loop_NTPase"/>
</dbReference>
<feature type="transmembrane region" description="Helical" evidence="11">
    <location>
        <begin position="482"/>
        <end position="502"/>
    </location>
</feature>
<dbReference type="EMBL" id="CENE01000008">
    <property type="protein sequence ID" value="CEQ40727.1"/>
    <property type="molecule type" value="Genomic_DNA"/>
</dbReference>
<evidence type="ECO:0000256" key="7">
    <source>
        <dbReference type="ARBA" id="ARBA00022989"/>
    </source>
</evidence>
<evidence type="ECO:0000256" key="2">
    <source>
        <dbReference type="ARBA" id="ARBA00022448"/>
    </source>
</evidence>
<dbReference type="SUPFAM" id="SSF90123">
    <property type="entry name" value="ABC transporter transmembrane region"/>
    <property type="match status" value="2"/>
</dbReference>
<evidence type="ECO:0000259" key="13">
    <source>
        <dbReference type="PROSITE" id="PS50929"/>
    </source>
</evidence>
<feature type="transmembrane region" description="Helical" evidence="11">
    <location>
        <begin position="1302"/>
        <end position="1330"/>
    </location>
</feature>
<keyword evidence="6" id="KW-0067">ATP-binding</keyword>
<evidence type="ECO:0000256" key="5">
    <source>
        <dbReference type="ARBA" id="ARBA00022741"/>
    </source>
</evidence>
<evidence type="ECO:0000256" key="4">
    <source>
        <dbReference type="ARBA" id="ARBA00022737"/>
    </source>
</evidence>
<evidence type="ECO:0000256" key="8">
    <source>
        <dbReference type="ARBA" id="ARBA00023136"/>
    </source>
</evidence>
<feature type="domain" description="ABC transporter" evidence="12">
    <location>
        <begin position="1497"/>
        <end position="1763"/>
    </location>
</feature>
<dbReference type="FunFam" id="3.40.50.300:FF:000825">
    <property type="entry name" value="ABC bile acid transporter"/>
    <property type="match status" value="1"/>
</dbReference>
<sequence>MAQQFPFAGFDALEHRELWCKPRGDLWDGVDFDQCGRKMTRIVSRRPELILNWDRRIFDGIISILFLALSLFFLTIRLLQLLATSLSRRRTSSAYQPIPSSTKPDKTPSSSPIAIAERDVILEVVQRQSPDWGNPATRQELLGETKDHADDENVEVGDLQKGKVTVKVALRALWGCKKDMLNVLGSAGMLALCVAKLVEALRRQEDGAGWLVLEVAAWGYAFLLTLSKLSISFSHRLFILTHPTCVHRNLPSFYTTLERHLIPFFTIYSTLTAFFDLRSALLAVYDRPQGSHVPKAFKTTLGLEAAIFGVSTFIFLLEILAPRPSRYSSCSASTSSYAPLDPPPELNASLFSIATFSFMEGFQWRTTFPSLTGAPILSLATVPDLRPDDKTARAILSYRRSMNQLDALVRSLPSPIRRAFNLHHGAEDLGLTPRLLYHFLPELGSQQVYAAVRVALNGAPPLFLQGILSHLSKRQRGEEAPAHVAVMFAWFLFLTTVVGSLGSSQALSIIVGEVFCKALRRKDQAGSSASSAPSTLSTDPSDDADTAVASASATTDPSPAPAVEVSPDDTKDEQKELDEVEAALDKASTGKIINLISVDTYRLSEIAAYLHFLTMEMPFSIVVIVYLLFRLLGWSAIAGVTVLILITPIQAQIAKLYNKYQEALLAAADRRLTLATEVIGQVRIVKYFAWERKFLEKMDQTRHKELRALWRRALTMVVGGNLMFGAPIIVGVATFTFHTKVMKQDLTAETAFTAMALFNVLRNPLEGFTDMFVNVLQAHVSLKRIDKFLGEEETHKYSILHEAAAENDPVVGFVNGVFTWADEEKAREDQTVFRVGKLDLRFPEEGLSIICGPVGSGKTTLLMSLLGETNCLSGSAFLPSPVIRSASADPAILTDTTAFAAQQPWLLSATIRENILFGSKMNERRYKAVLEACALNPDLKQFELGDETEVGEKGTVLSGGQKARISLARAIYSPAKFVLLDDALSAVDSHTAQHLVEKCLTGRLMRHRTCILVTHAVDLCLPYASFVVSLDHGAVVSSGAPASLTPSTIRKLGELDVEEPAKAAESAITIEAIAEGETDEQVANEREEERRKRLEKLKLVKEETQSQGAVKGEVYLMYIRALGGWSMLAIIVGIYASAQLAEIAVNLALRYWAQSYDDHEASLHSLFAATIHTSASRYRSLPGRFAAVIRAPFVSATKFNTTGIFDQGQHPDPDYWLKLYCMLAVVSLALYSARVAFFLWRGLQASKVIYRQLIAKILGARIRFFDSTPTGRILNRLSKDIETIDQDVSTTGSFFFTEIGSVVGIIGTISVALPAFLPAAIVITALYAFLGKMYLASSRELKRYESVTRSPIFSLFGEALQGIATIRAYGDTSRFMQDIFRLLDQNNRPFFSLWLANRWLSVRVDTAGALVALLAALFIIFAPQMDPALAGFVMSFALAFNDRIIWVVRMWSTMEVNANSIERVQECRFCILHMAVEQESTGGRTPPAIWPSRYGSIHVKNLTASYAPDLPPVLKDVSFSVKGGEKIGIVGRTGSGKSTLCLSFFRFIEPTSGCIEIDGIDINTLRLDALRSALTIVAQEAALFAGTLRFNLDPFDQYPDSAVWDALRRVQMAAPGFSGLTPKPTPGPSRAASEDGTITPEETERYVIKSLGMQVKEGGKNFSAGQRQLLALARGILKLKHSASHILLLDESTASLDHATDECIQRTIRAEMTDSTILCIAHRLRTVIDYDKILVLDHGEVLEFETPARLLEDEGSAFSALCRKSGEYEALREMAVKAEKAKKEGGAQERV</sequence>
<feature type="region of interest" description="Disordered" evidence="10">
    <location>
        <begin position="526"/>
        <end position="575"/>
    </location>
</feature>
<dbReference type="SMART" id="SM00382">
    <property type="entry name" value="AAA"/>
    <property type="match status" value="2"/>
</dbReference>
<gene>
    <name evidence="14" type="primary">SPOSA6832_02380</name>
</gene>
<dbReference type="CDD" id="cd03244">
    <property type="entry name" value="ABCC_MRP_domain2"/>
    <property type="match status" value="1"/>
</dbReference>
<feature type="transmembrane region" description="Helical" evidence="11">
    <location>
        <begin position="218"/>
        <end position="240"/>
    </location>
</feature>
<dbReference type="InterPro" id="IPR017871">
    <property type="entry name" value="ABC_transporter-like_CS"/>
</dbReference>
<organism evidence="14 15">
    <name type="scientific">Sporidiobolus salmonicolor</name>
    <name type="common">Yeast-like fungus</name>
    <name type="synonym">Sporobolomyces salmonicolor</name>
    <dbReference type="NCBI Taxonomy" id="5005"/>
    <lineage>
        <taxon>Eukaryota</taxon>
        <taxon>Fungi</taxon>
        <taxon>Dikarya</taxon>
        <taxon>Basidiomycota</taxon>
        <taxon>Pucciniomycotina</taxon>
        <taxon>Microbotryomycetes</taxon>
        <taxon>Sporidiobolales</taxon>
        <taxon>Sporidiobolaceae</taxon>
        <taxon>Sporobolomyces</taxon>
    </lineage>
</organism>
<feature type="region of interest" description="Disordered" evidence="10">
    <location>
        <begin position="1617"/>
        <end position="1639"/>
    </location>
</feature>
<feature type="transmembrane region" description="Helical" evidence="11">
    <location>
        <begin position="1219"/>
        <end position="1240"/>
    </location>
</feature>
<protein>
    <submittedName>
        <fullName evidence="14">SPOSA6832_02380-mRNA-1:cds</fullName>
    </submittedName>
</protein>
<dbReference type="Pfam" id="PF00005">
    <property type="entry name" value="ABC_tran"/>
    <property type="match status" value="2"/>
</dbReference>
<keyword evidence="2" id="KW-0813">Transport</keyword>
<keyword evidence="5" id="KW-0547">Nucleotide-binding</keyword>
<evidence type="ECO:0000313" key="14">
    <source>
        <dbReference type="EMBL" id="CEQ40727.1"/>
    </source>
</evidence>
<feature type="transmembrane region" description="Helical" evidence="11">
    <location>
        <begin position="180"/>
        <end position="198"/>
    </location>
</feature>
<keyword evidence="15" id="KW-1185">Reference proteome</keyword>
<evidence type="ECO:0000256" key="6">
    <source>
        <dbReference type="ARBA" id="ARBA00022840"/>
    </source>
</evidence>
<dbReference type="PANTHER" id="PTHR24223">
    <property type="entry name" value="ATP-BINDING CASSETTE SUB-FAMILY C"/>
    <property type="match status" value="1"/>
</dbReference>
<keyword evidence="7 11" id="KW-1133">Transmembrane helix</keyword>
<feature type="transmembrane region" description="Helical" evidence="11">
    <location>
        <begin position="1115"/>
        <end position="1136"/>
    </location>
</feature>
<feature type="domain" description="ABC transmembrane type-1" evidence="13">
    <location>
        <begin position="582"/>
        <end position="777"/>
    </location>
</feature>
<evidence type="ECO:0000256" key="3">
    <source>
        <dbReference type="ARBA" id="ARBA00022692"/>
    </source>
</evidence>
<dbReference type="CDD" id="cd18604">
    <property type="entry name" value="ABC_6TM_VMR1_D2_like"/>
    <property type="match status" value="1"/>
</dbReference>
<keyword evidence="9" id="KW-0325">Glycoprotein</keyword>
<feature type="compositionally biased region" description="Low complexity" evidence="10">
    <location>
        <begin position="526"/>
        <end position="539"/>
    </location>
</feature>
<dbReference type="InterPro" id="IPR011527">
    <property type="entry name" value="ABC1_TM_dom"/>
</dbReference>
<dbReference type="InterPro" id="IPR003439">
    <property type="entry name" value="ABC_transporter-like_ATP-bd"/>
</dbReference>
<keyword evidence="8 11" id="KW-0472">Membrane</keyword>
<feature type="domain" description="ABC transmembrane type-1" evidence="13">
    <location>
        <begin position="1201"/>
        <end position="1455"/>
    </location>
</feature>
<feature type="compositionally biased region" description="Low complexity" evidence="10">
    <location>
        <begin position="546"/>
        <end position="557"/>
    </location>
</feature>
<feature type="transmembrane region" description="Helical" evidence="11">
    <location>
        <begin position="57"/>
        <end position="79"/>
    </location>
</feature>
<evidence type="ECO:0000256" key="9">
    <source>
        <dbReference type="ARBA" id="ARBA00023180"/>
    </source>
</evidence>
<dbReference type="PROSITE" id="PS00211">
    <property type="entry name" value="ABC_TRANSPORTER_1"/>
    <property type="match status" value="2"/>
</dbReference>
<dbReference type="CDD" id="cd18596">
    <property type="entry name" value="ABC_6TM_VMR1_D1_like"/>
    <property type="match status" value="1"/>
</dbReference>
<dbReference type="Gene3D" id="1.20.1560.10">
    <property type="entry name" value="ABC transporter type 1, transmembrane domain"/>
    <property type="match status" value="2"/>
</dbReference>
<dbReference type="InterPro" id="IPR003593">
    <property type="entry name" value="AAA+_ATPase"/>
</dbReference>
<evidence type="ECO:0000256" key="11">
    <source>
        <dbReference type="SAM" id="Phobius"/>
    </source>
</evidence>
<reference evidence="15" key="1">
    <citation type="submission" date="2015-02" db="EMBL/GenBank/DDBJ databases">
        <authorList>
            <person name="Gon?alves P."/>
        </authorList>
    </citation>
    <scope>NUCLEOTIDE SEQUENCE [LARGE SCALE GENOMIC DNA]</scope>
</reference>
<dbReference type="GO" id="GO:0005524">
    <property type="term" value="F:ATP binding"/>
    <property type="evidence" value="ECO:0007669"/>
    <property type="project" value="UniProtKB-KW"/>
</dbReference>
<proteinExistence type="predicted"/>
<dbReference type="Pfam" id="PF00664">
    <property type="entry name" value="ABC_membrane"/>
    <property type="match status" value="2"/>
</dbReference>
<comment type="subcellular location">
    <subcellularLocation>
        <location evidence="1">Membrane</location>
        <topology evidence="1">Multi-pass membrane protein</topology>
    </subcellularLocation>
</comment>
<dbReference type="InterPro" id="IPR050173">
    <property type="entry name" value="ABC_transporter_C-like"/>
</dbReference>
<evidence type="ECO:0000256" key="10">
    <source>
        <dbReference type="SAM" id="MobiDB-lite"/>
    </source>
</evidence>
<dbReference type="PANTHER" id="PTHR24223:SF353">
    <property type="entry name" value="ABC TRANSPORTER ATP-BINDING PROTEIN_PERMEASE VMR1-RELATED"/>
    <property type="match status" value="1"/>
</dbReference>
<dbReference type="FunFam" id="3.40.50.300:FF:000630">
    <property type="entry name" value="ATP-binding cassette (ABC) transporter, putative"/>
    <property type="match status" value="1"/>
</dbReference>
<feature type="transmembrane region" description="Helical" evidence="11">
    <location>
        <begin position="301"/>
        <end position="321"/>
    </location>
</feature>
<evidence type="ECO:0000256" key="1">
    <source>
        <dbReference type="ARBA" id="ARBA00004141"/>
    </source>
</evidence>
<dbReference type="GO" id="GO:0140359">
    <property type="term" value="F:ABC-type transporter activity"/>
    <property type="evidence" value="ECO:0007669"/>
    <property type="project" value="InterPro"/>
</dbReference>
<feature type="transmembrane region" description="Helical" evidence="11">
    <location>
        <begin position="1402"/>
        <end position="1422"/>
    </location>
</feature>
<keyword evidence="3 11" id="KW-0812">Transmembrane</keyword>
<dbReference type="SUPFAM" id="SSF52540">
    <property type="entry name" value="P-loop containing nucleoside triphosphate hydrolases"/>
    <property type="match status" value="2"/>
</dbReference>
<dbReference type="GO" id="GO:0016887">
    <property type="term" value="F:ATP hydrolysis activity"/>
    <property type="evidence" value="ECO:0007669"/>
    <property type="project" value="InterPro"/>
</dbReference>
<feature type="transmembrane region" description="Helical" evidence="11">
    <location>
        <begin position="1428"/>
        <end position="1448"/>
    </location>
</feature>
<dbReference type="CDD" id="cd03250">
    <property type="entry name" value="ABCC_MRP_domain1"/>
    <property type="match status" value="1"/>
</dbReference>
<feature type="domain" description="ABC transporter" evidence="12">
    <location>
        <begin position="811"/>
        <end position="1057"/>
    </location>
</feature>
<name>A0A0D6EL47_SPOSA</name>
<dbReference type="GO" id="GO:0000329">
    <property type="term" value="C:fungal-type vacuole membrane"/>
    <property type="evidence" value="ECO:0007669"/>
    <property type="project" value="TreeGrafter"/>
</dbReference>
<feature type="non-terminal residue" evidence="14">
    <location>
        <position position="1"/>
    </location>
</feature>
<feature type="transmembrane region" description="Helical" evidence="11">
    <location>
        <begin position="713"/>
        <end position="737"/>
    </location>
</feature>